<comment type="caution">
    <text evidence="1">The sequence shown here is derived from an EMBL/GenBank/DDBJ whole genome shotgun (WGS) entry which is preliminary data.</text>
</comment>
<name>A0ABT7ZPT4_9BACL</name>
<keyword evidence="2" id="KW-1185">Reference proteome</keyword>
<sequence length="105" mass="12480">MKIYRGPIEADELIELAQDHEYGDTWITIIVPFDFRKLVDSPFTINFEEEISMTISPNDEALRNIEYRLVGFEEDDNVLVEITADTCDIIDVYNEEKEKNRRWFE</sequence>
<reference evidence="1 2" key="1">
    <citation type="submission" date="2023-03" db="EMBL/GenBank/DDBJ databases">
        <authorList>
            <person name="Uniacke-Lowe S."/>
            <person name="Ross P."/>
            <person name="Hill C."/>
        </authorList>
    </citation>
    <scope>NUCLEOTIDE SEQUENCE [LARGE SCALE GENOMIC DNA]</scope>
    <source>
        <strain evidence="1 2">APC 4016</strain>
    </source>
</reference>
<dbReference type="RefSeq" id="WP_290215584.1">
    <property type="nucleotide sequence ID" value="NZ_JASDCQ010000011.1"/>
</dbReference>
<dbReference type="EMBL" id="JASDCQ010000011">
    <property type="protein sequence ID" value="MDN3429161.1"/>
    <property type="molecule type" value="Genomic_DNA"/>
</dbReference>
<dbReference type="Proteomes" id="UP001225873">
    <property type="component" value="Unassembled WGS sequence"/>
</dbReference>
<protein>
    <submittedName>
        <fullName evidence="1">Uncharacterized protein</fullName>
    </submittedName>
</protein>
<evidence type="ECO:0000313" key="2">
    <source>
        <dbReference type="Proteomes" id="UP001225873"/>
    </source>
</evidence>
<proteinExistence type="predicted"/>
<evidence type="ECO:0000313" key="1">
    <source>
        <dbReference type="EMBL" id="MDN3429161.1"/>
    </source>
</evidence>
<gene>
    <name evidence="1" type="ORF">QMA01_17840</name>
</gene>
<accession>A0ABT7ZPT4</accession>
<organism evidence="1 2">
    <name type="scientific">Planococcus notacanthi</name>
    <dbReference type="NCBI Taxonomy" id="3035188"/>
    <lineage>
        <taxon>Bacteria</taxon>
        <taxon>Bacillati</taxon>
        <taxon>Bacillota</taxon>
        <taxon>Bacilli</taxon>
        <taxon>Bacillales</taxon>
        <taxon>Caryophanaceae</taxon>
        <taxon>Planococcus</taxon>
    </lineage>
</organism>